<name>A0A4Y2BK63_ARAVE</name>
<evidence type="ECO:0000313" key="3">
    <source>
        <dbReference type="Proteomes" id="UP000499080"/>
    </source>
</evidence>
<sequence length="170" mass="18838">MERAHNEEILLNAYLFPILEVCQTGIEVNSLKDSRYHFFPWNGKCPIYRRKTMLSADRRASVEEEKVFPLLNLLQSRSRAAPLLRSISAQTNPSYPPCRVEPSHTSHVGGAPCGESGRHPGTRRNADGPVATSSWSSRGRWRGEVLPSSPTQAIAAKTGISGHSFLASRR</sequence>
<organism evidence="2 3">
    <name type="scientific">Araneus ventricosus</name>
    <name type="common">Orbweaver spider</name>
    <name type="synonym">Epeira ventricosa</name>
    <dbReference type="NCBI Taxonomy" id="182803"/>
    <lineage>
        <taxon>Eukaryota</taxon>
        <taxon>Metazoa</taxon>
        <taxon>Ecdysozoa</taxon>
        <taxon>Arthropoda</taxon>
        <taxon>Chelicerata</taxon>
        <taxon>Arachnida</taxon>
        <taxon>Araneae</taxon>
        <taxon>Araneomorphae</taxon>
        <taxon>Entelegynae</taxon>
        <taxon>Araneoidea</taxon>
        <taxon>Araneidae</taxon>
        <taxon>Araneus</taxon>
    </lineage>
</organism>
<evidence type="ECO:0000313" key="2">
    <source>
        <dbReference type="EMBL" id="GBL92147.1"/>
    </source>
</evidence>
<gene>
    <name evidence="2" type="ORF">AVEN_119188_1</name>
</gene>
<dbReference type="AlphaFoldDB" id="A0A4Y2BK63"/>
<protein>
    <submittedName>
        <fullName evidence="2">Uncharacterized protein</fullName>
    </submittedName>
</protein>
<dbReference type="EMBL" id="BGPR01083629">
    <property type="protein sequence ID" value="GBL92147.1"/>
    <property type="molecule type" value="Genomic_DNA"/>
</dbReference>
<keyword evidence="3" id="KW-1185">Reference proteome</keyword>
<comment type="caution">
    <text evidence="2">The sequence shown here is derived from an EMBL/GenBank/DDBJ whole genome shotgun (WGS) entry which is preliminary data.</text>
</comment>
<evidence type="ECO:0000256" key="1">
    <source>
        <dbReference type="SAM" id="MobiDB-lite"/>
    </source>
</evidence>
<accession>A0A4Y2BK63</accession>
<reference evidence="2 3" key="1">
    <citation type="journal article" date="2019" name="Sci. Rep.">
        <title>Orb-weaving spider Araneus ventricosus genome elucidates the spidroin gene catalogue.</title>
        <authorList>
            <person name="Kono N."/>
            <person name="Nakamura H."/>
            <person name="Ohtoshi R."/>
            <person name="Moran D.A.P."/>
            <person name="Shinohara A."/>
            <person name="Yoshida Y."/>
            <person name="Fujiwara M."/>
            <person name="Mori M."/>
            <person name="Tomita M."/>
            <person name="Arakawa K."/>
        </authorList>
    </citation>
    <scope>NUCLEOTIDE SEQUENCE [LARGE SCALE GENOMIC DNA]</scope>
</reference>
<proteinExistence type="predicted"/>
<feature type="region of interest" description="Disordered" evidence="1">
    <location>
        <begin position="94"/>
        <end position="150"/>
    </location>
</feature>
<dbReference type="Proteomes" id="UP000499080">
    <property type="component" value="Unassembled WGS sequence"/>
</dbReference>